<feature type="region of interest" description="Disordered" evidence="1">
    <location>
        <begin position="89"/>
        <end position="117"/>
    </location>
</feature>
<protein>
    <submittedName>
        <fullName evidence="2">Uncharacterized protein</fullName>
    </submittedName>
</protein>
<accession>A0A4R5UTB3</accession>
<sequence length="117" mass="12378">MLLLALLGTATVPNGLMRAQGPDGMRLVLCTSDGTQEVWLTDDGEAIPVEDGHPGDADHDQPHCVQVSVAGTEAPTPIGALVRLPRWPTAPPAITAQRPTGQSRPTRHRVRAPPVQV</sequence>
<dbReference type="OrthoDB" id="7876907at2"/>
<comment type="caution">
    <text evidence="2">The sequence shown here is derived from an EMBL/GenBank/DDBJ whole genome shotgun (WGS) entry which is preliminary data.</text>
</comment>
<dbReference type="EMBL" id="SMUV01000073">
    <property type="protein sequence ID" value="TDK42379.1"/>
    <property type="molecule type" value="Genomic_DNA"/>
</dbReference>
<keyword evidence="3" id="KW-1185">Reference proteome</keyword>
<evidence type="ECO:0000313" key="2">
    <source>
        <dbReference type="EMBL" id="TDK42379.1"/>
    </source>
</evidence>
<gene>
    <name evidence="2" type="ORF">E1832_19790</name>
</gene>
<dbReference type="Pfam" id="PF11162">
    <property type="entry name" value="DUF2946"/>
    <property type="match status" value="1"/>
</dbReference>
<proteinExistence type="predicted"/>
<dbReference type="InterPro" id="IPR021333">
    <property type="entry name" value="DUF2946"/>
</dbReference>
<dbReference type="RefSeq" id="WP_133361506.1">
    <property type="nucleotide sequence ID" value="NZ_SMUV01000073.1"/>
</dbReference>
<evidence type="ECO:0000256" key="1">
    <source>
        <dbReference type="SAM" id="MobiDB-lite"/>
    </source>
</evidence>
<evidence type="ECO:0000313" key="3">
    <source>
        <dbReference type="Proteomes" id="UP000295301"/>
    </source>
</evidence>
<dbReference type="AlphaFoldDB" id="A0A4R5UTB3"/>
<organism evidence="2 3">
    <name type="scientific">Antarcticimicrobium luteum</name>
    <dbReference type="NCBI Taxonomy" id="2547397"/>
    <lineage>
        <taxon>Bacteria</taxon>
        <taxon>Pseudomonadati</taxon>
        <taxon>Pseudomonadota</taxon>
        <taxon>Alphaproteobacteria</taxon>
        <taxon>Rhodobacterales</taxon>
        <taxon>Paracoccaceae</taxon>
        <taxon>Antarcticimicrobium</taxon>
    </lineage>
</organism>
<reference evidence="2 3" key="1">
    <citation type="submission" date="2019-03" db="EMBL/GenBank/DDBJ databases">
        <title>Ruegeria lutea sp. nov., a novel strain, isolated from marine sediment, the Masan Bay, South Korea.</title>
        <authorList>
            <person name="Kim J."/>
            <person name="Kim D.-Y."/>
            <person name="Lee S.-S."/>
        </authorList>
    </citation>
    <scope>NUCLEOTIDE SEQUENCE [LARGE SCALE GENOMIC DNA]</scope>
    <source>
        <strain evidence="2 3">318-1</strain>
    </source>
</reference>
<dbReference type="Proteomes" id="UP000295301">
    <property type="component" value="Unassembled WGS sequence"/>
</dbReference>
<name>A0A4R5UTB3_9RHOB</name>